<proteinExistence type="predicted"/>
<accession>U7QDQ1</accession>
<keyword evidence="3" id="KW-1185">Reference proteome</keyword>
<evidence type="ECO:0000313" key="3">
    <source>
        <dbReference type="Proteomes" id="UP000017127"/>
    </source>
</evidence>
<dbReference type="AlphaFoldDB" id="U7QDQ1"/>
<evidence type="ECO:0000256" key="1">
    <source>
        <dbReference type="SAM" id="MobiDB-lite"/>
    </source>
</evidence>
<dbReference type="EMBL" id="AUZM01000044">
    <property type="protein sequence ID" value="ERT05979.1"/>
    <property type="molecule type" value="Genomic_DNA"/>
</dbReference>
<feature type="region of interest" description="Disordered" evidence="1">
    <location>
        <begin position="127"/>
        <end position="155"/>
    </location>
</feature>
<reference evidence="2 3" key="1">
    <citation type="journal article" date="2013" name="Front. Microbiol.">
        <title>Comparative genomic analyses of the cyanobacterium, Lyngbya aestuarii BL J, a powerful hydrogen producer.</title>
        <authorList>
            <person name="Kothari A."/>
            <person name="Vaughn M."/>
            <person name="Garcia-Pichel F."/>
        </authorList>
    </citation>
    <scope>NUCLEOTIDE SEQUENCE [LARGE SCALE GENOMIC DNA]</scope>
    <source>
        <strain evidence="2 3">BL J</strain>
    </source>
</reference>
<dbReference type="Proteomes" id="UP000017127">
    <property type="component" value="Unassembled WGS sequence"/>
</dbReference>
<protein>
    <submittedName>
        <fullName evidence="2">Type IV pilin PilA family protein</fullName>
    </submittedName>
</protein>
<organism evidence="2 3">
    <name type="scientific">Lyngbya aestuarii BL J</name>
    <dbReference type="NCBI Taxonomy" id="1348334"/>
    <lineage>
        <taxon>Bacteria</taxon>
        <taxon>Bacillati</taxon>
        <taxon>Cyanobacteriota</taxon>
        <taxon>Cyanophyceae</taxon>
        <taxon>Oscillatoriophycideae</taxon>
        <taxon>Oscillatoriales</taxon>
        <taxon>Microcoleaceae</taxon>
        <taxon>Lyngbya</taxon>
    </lineage>
</organism>
<dbReference type="InterPro" id="IPR031975">
    <property type="entry name" value="Pilin_GH"/>
</dbReference>
<dbReference type="Pfam" id="PF16734">
    <property type="entry name" value="Pilin_GH"/>
    <property type="match status" value="1"/>
</dbReference>
<dbReference type="OrthoDB" id="454482at2"/>
<comment type="caution">
    <text evidence="2">The sequence shown here is derived from an EMBL/GenBank/DDBJ whole genome shotgun (WGS) entry which is preliminary data.</text>
</comment>
<evidence type="ECO:0000313" key="2">
    <source>
        <dbReference type="EMBL" id="ERT05979.1"/>
    </source>
</evidence>
<dbReference type="PROSITE" id="PS51257">
    <property type="entry name" value="PROKAR_LIPOPROTEIN"/>
    <property type="match status" value="1"/>
</dbReference>
<name>U7QDQ1_9CYAN</name>
<gene>
    <name evidence="2" type="ORF">M595_4013</name>
</gene>
<sequence length="155" mass="16333">MWKIFIFSPLLLTGCQLSISIPELEEMSPFESSNQASFVMQTMTAGQQAYYEVNGQFASSLDSLSVDLNVETGEYSYQLVTVGDSAQTVVMTAAAKTGELPSYAGVVTVGQTEGGVMAFANICKTDEPSTVPPPLSTTPIPGEGLQCPPGSSPVH</sequence>